<feature type="signal peptide" evidence="10">
    <location>
        <begin position="1"/>
        <end position="22"/>
    </location>
</feature>
<proteinExistence type="inferred from homology"/>
<dbReference type="Proteomes" id="UP000435112">
    <property type="component" value="Unassembled WGS sequence"/>
</dbReference>
<dbReference type="Proteomes" id="UP000429607">
    <property type="component" value="Unassembled WGS sequence"/>
</dbReference>
<dbReference type="EMBL" id="QXFU01000552">
    <property type="protein sequence ID" value="KAE9030007.1"/>
    <property type="molecule type" value="Genomic_DNA"/>
</dbReference>
<keyword evidence="6" id="KW-0735">Signal-anchor</keyword>
<evidence type="ECO:0000256" key="6">
    <source>
        <dbReference type="ARBA" id="ARBA00022968"/>
    </source>
</evidence>
<evidence type="ECO:0000313" key="14">
    <source>
        <dbReference type="Proteomes" id="UP000435112"/>
    </source>
</evidence>
<evidence type="ECO:0000256" key="8">
    <source>
        <dbReference type="ARBA" id="ARBA00023034"/>
    </source>
</evidence>
<evidence type="ECO:0000313" key="11">
    <source>
        <dbReference type="EMBL" id="KAE9030007.1"/>
    </source>
</evidence>
<evidence type="ECO:0000256" key="9">
    <source>
        <dbReference type="ARBA" id="ARBA00023136"/>
    </source>
</evidence>
<evidence type="ECO:0000313" key="12">
    <source>
        <dbReference type="EMBL" id="KAE9047664.1"/>
    </source>
</evidence>
<dbReference type="OrthoDB" id="202235at2759"/>
<keyword evidence="5" id="KW-0812">Transmembrane</keyword>
<evidence type="ECO:0000256" key="4">
    <source>
        <dbReference type="ARBA" id="ARBA00022679"/>
    </source>
</evidence>
<dbReference type="PANTHER" id="PTHR11214">
    <property type="entry name" value="BETA-1,3-N-ACETYLGLUCOSAMINYLTRANSFERASE"/>
    <property type="match status" value="1"/>
</dbReference>
<keyword evidence="9" id="KW-0472">Membrane</keyword>
<keyword evidence="3" id="KW-0328">Glycosyltransferase</keyword>
<dbReference type="Pfam" id="PF01762">
    <property type="entry name" value="Galactosyl_T"/>
    <property type="match status" value="1"/>
</dbReference>
<keyword evidence="7" id="KW-1133">Transmembrane helix</keyword>
<evidence type="ECO:0000256" key="2">
    <source>
        <dbReference type="ARBA" id="ARBA00008661"/>
    </source>
</evidence>
<keyword evidence="4" id="KW-0808">Transferase</keyword>
<evidence type="ECO:0000256" key="10">
    <source>
        <dbReference type="SAM" id="SignalP"/>
    </source>
</evidence>
<protein>
    <recommendedName>
        <fullName evidence="15">Hexosyltransferase</fullName>
    </recommendedName>
</protein>
<keyword evidence="10" id="KW-0732">Signal</keyword>
<dbReference type="EMBL" id="QXFV01000162">
    <property type="protein sequence ID" value="KAE9047664.1"/>
    <property type="molecule type" value="Genomic_DNA"/>
</dbReference>
<accession>A0A6A3MGN8</accession>
<name>A0A6A3MGN8_9STRA</name>
<comment type="similarity">
    <text evidence="2">Belongs to the glycosyltransferase 31 family.</text>
</comment>
<dbReference type="GO" id="GO:0016758">
    <property type="term" value="F:hexosyltransferase activity"/>
    <property type="evidence" value="ECO:0007669"/>
    <property type="project" value="InterPro"/>
</dbReference>
<dbReference type="AlphaFoldDB" id="A0A6A3MGN8"/>
<dbReference type="GO" id="GO:0000139">
    <property type="term" value="C:Golgi membrane"/>
    <property type="evidence" value="ECO:0007669"/>
    <property type="project" value="UniProtKB-SubCell"/>
</dbReference>
<evidence type="ECO:0000256" key="1">
    <source>
        <dbReference type="ARBA" id="ARBA00004323"/>
    </source>
</evidence>
<dbReference type="Gene3D" id="3.90.550.50">
    <property type="match status" value="1"/>
</dbReference>
<feature type="chain" id="PRO_5036380114" description="Hexosyltransferase" evidence="10">
    <location>
        <begin position="23"/>
        <end position="618"/>
    </location>
</feature>
<gene>
    <name evidence="12" type="ORF">PR001_g4115</name>
    <name evidence="11" type="ORF">PR002_g9982</name>
</gene>
<keyword evidence="8" id="KW-0333">Golgi apparatus</keyword>
<dbReference type="InterPro" id="IPR002659">
    <property type="entry name" value="Glyco_trans_31"/>
</dbReference>
<sequence>MREVIGLALALIACICSSNSEGHQVPDVGSVKSDQFPAGVPLSGLQWGGGEDPVTSLVILYPLDGAIETSPFRLATAINIQAGGADLYRQLYADLNICFEASNVTFSCSPAGKPLVGLQDWEFGNYTMQAFFTHVDDDGEPRGERYWTSQPVTFSIVSRSQFAARTADFTRSRQAKYRADFGLSLTGWASQQQRQRPQEILQRLEGDRVGLLHRAVPDDEIHNMEQNEELVLLVGVKTALTTNFALRQAVRETWASPEVLPRGVKVLFVGCRPLSLVAEDSASETPIQEAERRRLREAIALEKLVYGDLLTDELDCDDSYLDLSNKVKEFLHVAATQYSHAQFVMLADDDVYVRADKLLKYLERLGPQTRYYSGQVPSVQHARKDKPNRDARLRYSLSVEQYPLSEVPPMAMGAYFFLSMDCAKFISKNRHRLRDLNGIDDITIPLWMLAIQVHVQHLPWLGYLRSEPCNDKFVAFGDLSPLALREVHNNLQEQRRFCQGFERNLWLKASNGAKQNDLYTYRVLPWYPEQLQFDFVILNADNVDMLQITTTISTPTHAGIKVSYFPSNETFSVYTRRVCAEARLSFPSAVNSTACTEIRKVVESKLHNFREDLVASET</sequence>
<evidence type="ECO:0000313" key="13">
    <source>
        <dbReference type="Proteomes" id="UP000429607"/>
    </source>
</evidence>
<comment type="subcellular location">
    <subcellularLocation>
        <location evidence="1">Golgi apparatus membrane</location>
        <topology evidence="1">Single-pass type II membrane protein</topology>
    </subcellularLocation>
</comment>
<comment type="caution">
    <text evidence="11">The sequence shown here is derived from an EMBL/GenBank/DDBJ whole genome shotgun (WGS) entry which is preliminary data.</text>
</comment>
<evidence type="ECO:0000256" key="3">
    <source>
        <dbReference type="ARBA" id="ARBA00022676"/>
    </source>
</evidence>
<evidence type="ECO:0008006" key="15">
    <source>
        <dbReference type="Google" id="ProtNLM"/>
    </source>
</evidence>
<organism evidence="11 14">
    <name type="scientific">Phytophthora rubi</name>
    <dbReference type="NCBI Taxonomy" id="129364"/>
    <lineage>
        <taxon>Eukaryota</taxon>
        <taxon>Sar</taxon>
        <taxon>Stramenopiles</taxon>
        <taxon>Oomycota</taxon>
        <taxon>Peronosporomycetes</taxon>
        <taxon>Peronosporales</taxon>
        <taxon>Peronosporaceae</taxon>
        <taxon>Phytophthora</taxon>
    </lineage>
</organism>
<evidence type="ECO:0000256" key="5">
    <source>
        <dbReference type="ARBA" id="ARBA00022692"/>
    </source>
</evidence>
<evidence type="ECO:0000256" key="7">
    <source>
        <dbReference type="ARBA" id="ARBA00022989"/>
    </source>
</evidence>
<dbReference type="PANTHER" id="PTHR11214:SF3">
    <property type="entry name" value="BETA-1,3-GALACTOSYLTRANSFERASE 6"/>
    <property type="match status" value="1"/>
</dbReference>
<reference evidence="13 14" key="1">
    <citation type="submission" date="2018-09" db="EMBL/GenBank/DDBJ databases">
        <title>Genomic investigation of the strawberry pathogen Phytophthora fragariae indicates pathogenicity is determined by transcriptional variation in three key races.</title>
        <authorList>
            <person name="Adams T.M."/>
            <person name="Armitage A.D."/>
            <person name="Sobczyk M.K."/>
            <person name="Bates H.J."/>
            <person name="Dunwell J.M."/>
            <person name="Nellist C.F."/>
            <person name="Harrison R.J."/>
        </authorList>
    </citation>
    <scope>NUCLEOTIDE SEQUENCE [LARGE SCALE GENOMIC DNA]</scope>
    <source>
        <strain evidence="12 13">SCRP249</strain>
        <strain evidence="11 14">SCRP324</strain>
    </source>
</reference>